<sequence>MRIREEVQHGYVEDHGEQQEQHQCRYHNEVTSFIWFWLTLSKDGISTAEVRLNIAMVTAASQD</sequence>
<dbReference type="EMBL" id="JAIWYP010000011">
    <property type="protein sequence ID" value="KAH3735797.1"/>
    <property type="molecule type" value="Genomic_DNA"/>
</dbReference>
<feature type="region of interest" description="Disordered" evidence="1">
    <location>
        <begin position="1"/>
        <end position="20"/>
    </location>
</feature>
<evidence type="ECO:0000313" key="2">
    <source>
        <dbReference type="EMBL" id="KAH3735797.1"/>
    </source>
</evidence>
<gene>
    <name evidence="2" type="ORF">DPMN_042355</name>
</gene>
<protein>
    <submittedName>
        <fullName evidence="2">Uncharacterized protein</fullName>
    </submittedName>
</protein>
<evidence type="ECO:0000313" key="3">
    <source>
        <dbReference type="Proteomes" id="UP000828390"/>
    </source>
</evidence>
<organism evidence="2 3">
    <name type="scientific">Dreissena polymorpha</name>
    <name type="common">Zebra mussel</name>
    <name type="synonym">Mytilus polymorpha</name>
    <dbReference type="NCBI Taxonomy" id="45954"/>
    <lineage>
        <taxon>Eukaryota</taxon>
        <taxon>Metazoa</taxon>
        <taxon>Spiralia</taxon>
        <taxon>Lophotrochozoa</taxon>
        <taxon>Mollusca</taxon>
        <taxon>Bivalvia</taxon>
        <taxon>Autobranchia</taxon>
        <taxon>Heteroconchia</taxon>
        <taxon>Euheterodonta</taxon>
        <taxon>Imparidentia</taxon>
        <taxon>Neoheterodontei</taxon>
        <taxon>Myida</taxon>
        <taxon>Dreissenoidea</taxon>
        <taxon>Dreissenidae</taxon>
        <taxon>Dreissena</taxon>
    </lineage>
</organism>
<proteinExistence type="predicted"/>
<keyword evidence="3" id="KW-1185">Reference proteome</keyword>
<reference evidence="2" key="1">
    <citation type="journal article" date="2019" name="bioRxiv">
        <title>The Genome of the Zebra Mussel, Dreissena polymorpha: A Resource for Invasive Species Research.</title>
        <authorList>
            <person name="McCartney M.A."/>
            <person name="Auch B."/>
            <person name="Kono T."/>
            <person name="Mallez S."/>
            <person name="Zhang Y."/>
            <person name="Obille A."/>
            <person name="Becker A."/>
            <person name="Abrahante J.E."/>
            <person name="Garbe J."/>
            <person name="Badalamenti J.P."/>
            <person name="Herman A."/>
            <person name="Mangelson H."/>
            <person name="Liachko I."/>
            <person name="Sullivan S."/>
            <person name="Sone E.D."/>
            <person name="Koren S."/>
            <person name="Silverstein K.A.T."/>
            <person name="Beckman K.B."/>
            <person name="Gohl D.M."/>
        </authorList>
    </citation>
    <scope>NUCLEOTIDE SEQUENCE</scope>
    <source>
        <strain evidence="2">Duluth1</strain>
        <tissue evidence="2">Whole animal</tissue>
    </source>
</reference>
<dbReference type="AlphaFoldDB" id="A0A9D4CYX9"/>
<accession>A0A9D4CYX9</accession>
<reference evidence="2" key="2">
    <citation type="submission" date="2020-11" db="EMBL/GenBank/DDBJ databases">
        <authorList>
            <person name="McCartney M.A."/>
            <person name="Auch B."/>
            <person name="Kono T."/>
            <person name="Mallez S."/>
            <person name="Becker A."/>
            <person name="Gohl D.M."/>
            <person name="Silverstein K.A.T."/>
            <person name="Koren S."/>
            <person name="Bechman K.B."/>
            <person name="Herman A."/>
            <person name="Abrahante J.E."/>
            <person name="Garbe J."/>
        </authorList>
    </citation>
    <scope>NUCLEOTIDE SEQUENCE</scope>
    <source>
        <strain evidence="2">Duluth1</strain>
        <tissue evidence="2">Whole animal</tissue>
    </source>
</reference>
<dbReference type="Proteomes" id="UP000828390">
    <property type="component" value="Unassembled WGS sequence"/>
</dbReference>
<evidence type="ECO:0000256" key="1">
    <source>
        <dbReference type="SAM" id="MobiDB-lite"/>
    </source>
</evidence>
<comment type="caution">
    <text evidence="2">The sequence shown here is derived from an EMBL/GenBank/DDBJ whole genome shotgun (WGS) entry which is preliminary data.</text>
</comment>
<name>A0A9D4CYX9_DREPO</name>